<dbReference type="AlphaFoldDB" id="A0A9Q3GTT7"/>
<evidence type="ECO:0000259" key="1">
    <source>
        <dbReference type="Pfam" id="PF13976"/>
    </source>
</evidence>
<evidence type="ECO:0000313" key="4">
    <source>
        <dbReference type="Proteomes" id="UP000765509"/>
    </source>
</evidence>
<dbReference type="Proteomes" id="UP000765509">
    <property type="component" value="Unassembled WGS sequence"/>
</dbReference>
<dbReference type="Pfam" id="PF22936">
    <property type="entry name" value="Pol_BBD"/>
    <property type="match status" value="1"/>
</dbReference>
<keyword evidence="4" id="KW-1185">Reference proteome</keyword>
<accession>A0A9Q3GTT7</accession>
<comment type="caution">
    <text evidence="3">The sequence shown here is derived from an EMBL/GenBank/DDBJ whole genome shotgun (WGS) entry which is preliminary data.</text>
</comment>
<reference evidence="3" key="1">
    <citation type="submission" date="2021-03" db="EMBL/GenBank/DDBJ databases">
        <title>Draft genome sequence of rust myrtle Austropuccinia psidii MF-1, a brazilian biotype.</title>
        <authorList>
            <person name="Quecine M.C."/>
            <person name="Pachon D.M.R."/>
            <person name="Bonatelli M.L."/>
            <person name="Correr F.H."/>
            <person name="Franceschini L.M."/>
            <person name="Leite T.F."/>
            <person name="Margarido G.R.A."/>
            <person name="Almeida C.A."/>
            <person name="Ferrarezi J.A."/>
            <person name="Labate C.A."/>
        </authorList>
    </citation>
    <scope>NUCLEOTIDE SEQUENCE</scope>
    <source>
        <strain evidence="3">MF-1</strain>
    </source>
</reference>
<gene>
    <name evidence="3" type="ORF">O181_018479</name>
</gene>
<evidence type="ECO:0008006" key="5">
    <source>
        <dbReference type="Google" id="ProtNLM"/>
    </source>
</evidence>
<sequence length="179" mass="20291">MFSDKKLFTELVRTPEERISTSDPRSSLTCKGQGTVKIDINNKLMTLHDFLYVPNITKNLVSLLDLCFKSITIVKDGTTFQLLSDKQVLLKGQIVNKLMTVNFNQPRTLLSKFFTNYTWHQRLGHPGNQALKSLGMKSLDETPCDVCVKGKMTHLPFKSHFSKTTETLDCLHMDLVGPI</sequence>
<dbReference type="InterPro" id="IPR054722">
    <property type="entry name" value="PolX-like_BBD"/>
</dbReference>
<dbReference type="InterPro" id="IPR025724">
    <property type="entry name" value="GAG-pre-integrase_dom"/>
</dbReference>
<dbReference type="EMBL" id="AVOT02005313">
    <property type="protein sequence ID" value="MBW0478764.1"/>
    <property type="molecule type" value="Genomic_DNA"/>
</dbReference>
<proteinExistence type="predicted"/>
<dbReference type="OrthoDB" id="2135676at2759"/>
<evidence type="ECO:0000259" key="2">
    <source>
        <dbReference type="Pfam" id="PF22936"/>
    </source>
</evidence>
<protein>
    <recommendedName>
        <fullName evidence="5">GAG-pre-integrase domain-containing protein</fullName>
    </recommendedName>
</protein>
<evidence type="ECO:0000313" key="3">
    <source>
        <dbReference type="EMBL" id="MBW0478764.1"/>
    </source>
</evidence>
<feature type="domain" description="Retrovirus-related Pol polyprotein from transposon TNT 1-94-like beta-barrel" evidence="2">
    <location>
        <begin position="1"/>
        <end position="66"/>
    </location>
</feature>
<feature type="domain" description="GAG-pre-integrase" evidence="1">
    <location>
        <begin position="118"/>
        <end position="152"/>
    </location>
</feature>
<organism evidence="3 4">
    <name type="scientific">Austropuccinia psidii MF-1</name>
    <dbReference type="NCBI Taxonomy" id="1389203"/>
    <lineage>
        <taxon>Eukaryota</taxon>
        <taxon>Fungi</taxon>
        <taxon>Dikarya</taxon>
        <taxon>Basidiomycota</taxon>
        <taxon>Pucciniomycotina</taxon>
        <taxon>Pucciniomycetes</taxon>
        <taxon>Pucciniales</taxon>
        <taxon>Sphaerophragmiaceae</taxon>
        <taxon>Austropuccinia</taxon>
    </lineage>
</organism>
<dbReference type="Pfam" id="PF13976">
    <property type="entry name" value="gag_pre-integrs"/>
    <property type="match status" value="1"/>
</dbReference>
<name>A0A9Q3GTT7_9BASI</name>